<evidence type="ECO:0000313" key="5">
    <source>
        <dbReference type="Proteomes" id="UP000094065"/>
    </source>
</evidence>
<dbReference type="EMBL" id="AWGJ01000010">
    <property type="protein sequence ID" value="ODN75587.1"/>
    <property type="molecule type" value="Genomic_DNA"/>
</dbReference>
<dbReference type="RefSeq" id="XP_018991236.1">
    <property type="nucleotide sequence ID" value="XM_019141261.1"/>
</dbReference>
<evidence type="ECO:0000256" key="3">
    <source>
        <dbReference type="SAM" id="Phobius"/>
    </source>
</evidence>
<feature type="region of interest" description="Disordered" evidence="2">
    <location>
        <begin position="1"/>
        <end position="62"/>
    </location>
</feature>
<evidence type="ECO:0000256" key="1">
    <source>
        <dbReference type="SAM" id="Coils"/>
    </source>
</evidence>
<dbReference type="RefSeq" id="XP_018991235.1">
    <property type="nucleotide sequence ID" value="XM_019141260.1"/>
</dbReference>
<feature type="transmembrane region" description="Helical" evidence="3">
    <location>
        <begin position="138"/>
        <end position="155"/>
    </location>
</feature>
<evidence type="ECO:0000313" key="4">
    <source>
        <dbReference type="EMBL" id="ODN75585.1"/>
    </source>
</evidence>
<dbReference type="EMBL" id="AWGJ01000010">
    <property type="protein sequence ID" value="ODN75586.1"/>
    <property type="molecule type" value="Genomic_DNA"/>
</dbReference>
<dbReference type="AlphaFoldDB" id="A0A1E3HHJ6"/>
<feature type="compositionally biased region" description="Polar residues" evidence="2">
    <location>
        <begin position="399"/>
        <end position="411"/>
    </location>
</feature>
<keyword evidence="3" id="KW-0472">Membrane</keyword>
<feature type="compositionally biased region" description="Low complexity" evidence="2">
    <location>
        <begin position="341"/>
        <end position="356"/>
    </location>
</feature>
<dbReference type="GeneID" id="30158019"/>
<proteinExistence type="predicted"/>
<protein>
    <submittedName>
        <fullName evidence="4">Uncharacterized protein</fullName>
    </submittedName>
</protein>
<feature type="region of interest" description="Disordered" evidence="2">
    <location>
        <begin position="331"/>
        <end position="356"/>
    </location>
</feature>
<gene>
    <name evidence="4" type="ORF">L202_06710</name>
</gene>
<feature type="transmembrane region" description="Helical" evidence="3">
    <location>
        <begin position="259"/>
        <end position="281"/>
    </location>
</feature>
<feature type="transmembrane region" description="Helical" evidence="3">
    <location>
        <begin position="115"/>
        <end position="132"/>
    </location>
</feature>
<keyword evidence="5" id="KW-1185">Reference proteome</keyword>
<keyword evidence="1" id="KW-0175">Coiled coil</keyword>
<keyword evidence="3" id="KW-0812">Transmembrane</keyword>
<feature type="transmembrane region" description="Helical" evidence="3">
    <location>
        <begin position="229"/>
        <end position="247"/>
    </location>
</feature>
<comment type="caution">
    <text evidence="4">The sequence shown here is derived from an EMBL/GenBank/DDBJ whole genome shotgun (WGS) entry which is preliminary data.</text>
</comment>
<feature type="region of interest" description="Disordered" evidence="2">
    <location>
        <begin position="392"/>
        <end position="411"/>
    </location>
</feature>
<name>A0A1E3HHJ6_9TREE</name>
<accession>A0A1E3HHJ6</accession>
<dbReference type="Proteomes" id="UP000094065">
    <property type="component" value="Unassembled WGS sequence"/>
</dbReference>
<evidence type="ECO:0000256" key="2">
    <source>
        <dbReference type="SAM" id="MobiDB-lite"/>
    </source>
</evidence>
<organism evidence="4 5">
    <name type="scientific">Cryptococcus amylolentus CBS 6039</name>
    <dbReference type="NCBI Taxonomy" id="1295533"/>
    <lineage>
        <taxon>Eukaryota</taxon>
        <taxon>Fungi</taxon>
        <taxon>Dikarya</taxon>
        <taxon>Basidiomycota</taxon>
        <taxon>Agaricomycotina</taxon>
        <taxon>Tremellomycetes</taxon>
        <taxon>Tremellales</taxon>
        <taxon>Cryptococcaceae</taxon>
        <taxon>Cryptococcus</taxon>
    </lineage>
</organism>
<feature type="coiled-coil region" evidence="1">
    <location>
        <begin position="364"/>
        <end position="391"/>
    </location>
</feature>
<dbReference type="EMBL" id="AWGJ01000010">
    <property type="protein sequence ID" value="ODN75585.1"/>
    <property type="molecule type" value="Genomic_DNA"/>
</dbReference>
<sequence>MVGPSSKQNTGEEEGLLSGDWAEGHRNPNVQIADGQRGNERESGEVVRGLRSQVGDSQDDDRKAYTLIQVDPPSLTPGASSSSTYPPPATTEQMIDQWVDAQVTYSELWPSRQRVIYAVLSLYCIIAEIVFAVILGEWVWSVLILWIATSLLSLWGHRGAMKGGAAALQSVNLVAERMRSLMYTAQESRDNEILEFLDDKDISPPPFSPIPPSIFLFANNHKCQSNAKAGLGISILPFYAVFSFQLSRILLENLHVEDGVPITFCIIGTFLEFILVIPLFLYADHDPHGHLCGGLNKNGAKLQWAWHKKHFQWWGTKAVKDALQPDAISSLKKATAPHDGSNSSSSTTTAPASDVSSLSMDVLQQELQKRMEDVNIVVDELQRKMKEGDEARRAYMALSGTNSNQIPPSYD</sequence>
<dbReference type="OrthoDB" id="10351347at2759"/>
<dbReference type="RefSeq" id="XP_018991237.1">
    <property type="nucleotide sequence ID" value="XM_019141262.1"/>
</dbReference>
<keyword evidence="3" id="KW-1133">Transmembrane helix</keyword>
<reference evidence="4 5" key="1">
    <citation type="submission" date="2016-06" db="EMBL/GenBank/DDBJ databases">
        <title>Evolution of pathogenesis and genome organization in the Tremellales.</title>
        <authorList>
            <person name="Cuomo C."/>
            <person name="Litvintseva A."/>
            <person name="Heitman J."/>
            <person name="Chen Y."/>
            <person name="Sun S."/>
            <person name="Springer D."/>
            <person name="Dromer F."/>
            <person name="Young S."/>
            <person name="Zeng Q."/>
            <person name="Chapman S."/>
            <person name="Gujja S."/>
            <person name="Saif S."/>
            <person name="Birren B."/>
        </authorList>
    </citation>
    <scope>NUCLEOTIDE SEQUENCE [LARGE SCALE GENOMIC DNA]</scope>
    <source>
        <strain evidence="4 5">CBS 6039</strain>
    </source>
</reference>